<sequence length="135" mass="15099">MGHSIDNCTAFKKLIERFIKMGIVRLDDHSGPNVVGNLLPSHSNQGVNVIIESGGKMTKIDVTEECTEFRALVQSLMDNKELEFFEDVKGFEGKDVYDSKEGSTEKVYKVNHLVVIISRPRNNEAGTQAMLRVIT</sequence>
<dbReference type="Proteomes" id="UP001358586">
    <property type="component" value="Chromosome 5"/>
</dbReference>
<evidence type="ECO:0000313" key="2">
    <source>
        <dbReference type="Proteomes" id="UP001358586"/>
    </source>
</evidence>
<name>A0ABR0Q3D9_GOSAR</name>
<protein>
    <submittedName>
        <fullName evidence="1">Uncharacterized protein</fullName>
    </submittedName>
</protein>
<evidence type="ECO:0000313" key="1">
    <source>
        <dbReference type="EMBL" id="KAK5833508.1"/>
    </source>
</evidence>
<gene>
    <name evidence="1" type="ORF">PVK06_017351</name>
</gene>
<organism evidence="1 2">
    <name type="scientific">Gossypium arboreum</name>
    <name type="common">Tree cotton</name>
    <name type="synonym">Gossypium nanking</name>
    <dbReference type="NCBI Taxonomy" id="29729"/>
    <lineage>
        <taxon>Eukaryota</taxon>
        <taxon>Viridiplantae</taxon>
        <taxon>Streptophyta</taxon>
        <taxon>Embryophyta</taxon>
        <taxon>Tracheophyta</taxon>
        <taxon>Spermatophyta</taxon>
        <taxon>Magnoliopsida</taxon>
        <taxon>eudicotyledons</taxon>
        <taxon>Gunneridae</taxon>
        <taxon>Pentapetalae</taxon>
        <taxon>rosids</taxon>
        <taxon>malvids</taxon>
        <taxon>Malvales</taxon>
        <taxon>Malvaceae</taxon>
        <taxon>Malvoideae</taxon>
        <taxon>Gossypium</taxon>
    </lineage>
</organism>
<reference evidence="1 2" key="1">
    <citation type="submission" date="2023-03" db="EMBL/GenBank/DDBJ databases">
        <title>WGS of Gossypium arboreum.</title>
        <authorList>
            <person name="Yu D."/>
        </authorList>
    </citation>
    <scope>NUCLEOTIDE SEQUENCE [LARGE SCALE GENOMIC DNA]</scope>
    <source>
        <tissue evidence="1">Leaf</tissue>
    </source>
</reference>
<comment type="caution">
    <text evidence="1">The sequence shown here is derived from an EMBL/GenBank/DDBJ whole genome shotgun (WGS) entry which is preliminary data.</text>
</comment>
<keyword evidence="2" id="KW-1185">Reference proteome</keyword>
<dbReference type="PANTHER" id="PTHR32108:SF5">
    <property type="entry name" value="DYNACTIN SUBUNIT 1-LIKE"/>
    <property type="match status" value="1"/>
</dbReference>
<proteinExistence type="predicted"/>
<dbReference type="EMBL" id="JARKNE010000005">
    <property type="protein sequence ID" value="KAK5833508.1"/>
    <property type="molecule type" value="Genomic_DNA"/>
</dbReference>
<accession>A0ABR0Q3D9</accession>
<dbReference type="PANTHER" id="PTHR32108">
    <property type="entry name" value="DNA-DIRECTED RNA POLYMERASE SUBUNIT ALPHA"/>
    <property type="match status" value="1"/>
</dbReference>